<gene>
    <name evidence="8" type="ORF">MNBD_GAMMA08-2051</name>
</gene>
<evidence type="ECO:0000256" key="4">
    <source>
        <dbReference type="ARBA" id="ARBA00023125"/>
    </source>
</evidence>
<dbReference type="InterPro" id="IPR036388">
    <property type="entry name" value="WH-like_DNA-bd_sf"/>
</dbReference>
<keyword evidence="5" id="KW-0804">Transcription</keyword>
<evidence type="ECO:0000259" key="6">
    <source>
        <dbReference type="Pfam" id="PF04542"/>
    </source>
</evidence>
<dbReference type="EMBL" id="UOFH01000381">
    <property type="protein sequence ID" value="VAW67341.1"/>
    <property type="molecule type" value="Genomic_DNA"/>
</dbReference>
<evidence type="ECO:0000256" key="5">
    <source>
        <dbReference type="ARBA" id="ARBA00023163"/>
    </source>
</evidence>
<dbReference type="GO" id="GO:0003677">
    <property type="term" value="F:DNA binding"/>
    <property type="evidence" value="ECO:0007669"/>
    <property type="project" value="UniProtKB-KW"/>
</dbReference>
<dbReference type="CDD" id="cd06171">
    <property type="entry name" value="Sigma70_r4"/>
    <property type="match status" value="1"/>
</dbReference>
<name>A0A3B0XI56_9ZZZZ</name>
<evidence type="ECO:0000256" key="3">
    <source>
        <dbReference type="ARBA" id="ARBA00023082"/>
    </source>
</evidence>
<evidence type="ECO:0000313" key="8">
    <source>
        <dbReference type="EMBL" id="VAW67341.1"/>
    </source>
</evidence>
<evidence type="ECO:0000256" key="2">
    <source>
        <dbReference type="ARBA" id="ARBA00023015"/>
    </source>
</evidence>
<reference evidence="8" key="1">
    <citation type="submission" date="2018-06" db="EMBL/GenBank/DDBJ databases">
        <authorList>
            <person name="Zhirakovskaya E."/>
        </authorList>
    </citation>
    <scope>NUCLEOTIDE SEQUENCE</scope>
</reference>
<keyword evidence="3" id="KW-0731">Sigma factor</keyword>
<dbReference type="PANTHER" id="PTHR43133">
    <property type="entry name" value="RNA POLYMERASE ECF-TYPE SIGMA FACTO"/>
    <property type="match status" value="1"/>
</dbReference>
<dbReference type="Pfam" id="PF08281">
    <property type="entry name" value="Sigma70_r4_2"/>
    <property type="match status" value="1"/>
</dbReference>
<dbReference type="Gene3D" id="1.10.1740.10">
    <property type="match status" value="1"/>
</dbReference>
<dbReference type="GO" id="GO:0016987">
    <property type="term" value="F:sigma factor activity"/>
    <property type="evidence" value="ECO:0007669"/>
    <property type="project" value="UniProtKB-KW"/>
</dbReference>
<keyword evidence="2" id="KW-0805">Transcription regulation</keyword>
<feature type="domain" description="RNA polymerase sigma factor 70 region 4 type 2" evidence="7">
    <location>
        <begin position="107"/>
        <end position="158"/>
    </location>
</feature>
<dbReference type="AlphaFoldDB" id="A0A3B0XI56"/>
<dbReference type="InterPro" id="IPR039425">
    <property type="entry name" value="RNA_pol_sigma-70-like"/>
</dbReference>
<dbReference type="SUPFAM" id="SSF88659">
    <property type="entry name" value="Sigma3 and sigma4 domains of RNA polymerase sigma factors"/>
    <property type="match status" value="1"/>
</dbReference>
<dbReference type="InterPro" id="IPR013249">
    <property type="entry name" value="RNA_pol_sigma70_r4_t2"/>
</dbReference>
<dbReference type="Gene3D" id="1.10.10.10">
    <property type="entry name" value="Winged helix-like DNA-binding domain superfamily/Winged helix DNA-binding domain"/>
    <property type="match status" value="1"/>
</dbReference>
<accession>A0A3B0XI56</accession>
<dbReference type="Pfam" id="PF04542">
    <property type="entry name" value="Sigma70_r2"/>
    <property type="match status" value="1"/>
</dbReference>
<dbReference type="SUPFAM" id="SSF88946">
    <property type="entry name" value="Sigma2 domain of RNA polymerase sigma factors"/>
    <property type="match status" value="1"/>
</dbReference>
<evidence type="ECO:0000256" key="1">
    <source>
        <dbReference type="ARBA" id="ARBA00010641"/>
    </source>
</evidence>
<evidence type="ECO:0000259" key="7">
    <source>
        <dbReference type="Pfam" id="PF08281"/>
    </source>
</evidence>
<dbReference type="PANTHER" id="PTHR43133:SF8">
    <property type="entry name" value="RNA POLYMERASE SIGMA FACTOR HI_1459-RELATED"/>
    <property type="match status" value="1"/>
</dbReference>
<dbReference type="InterPro" id="IPR014284">
    <property type="entry name" value="RNA_pol_sigma-70_dom"/>
</dbReference>
<dbReference type="InterPro" id="IPR013324">
    <property type="entry name" value="RNA_pol_sigma_r3/r4-like"/>
</dbReference>
<proteinExistence type="inferred from homology"/>
<keyword evidence="4" id="KW-0238">DNA-binding</keyword>
<protein>
    <submittedName>
        <fullName evidence="8">Uncharacterized protein</fullName>
    </submittedName>
</protein>
<dbReference type="GO" id="GO:0006352">
    <property type="term" value="P:DNA-templated transcription initiation"/>
    <property type="evidence" value="ECO:0007669"/>
    <property type="project" value="InterPro"/>
</dbReference>
<comment type="similarity">
    <text evidence="1">Belongs to the sigma-70 factor family. ECF subfamily.</text>
</comment>
<dbReference type="InterPro" id="IPR007627">
    <property type="entry name" value="RNA_pol_sigma70_r2"/>
</dbReference>
<feature type="domain" description="RNA polymerase sigma-70 region 2" evidence="6">
    <location>
        <begin position="21"/>
        <end position="80"/>
    </location>
</feature>
<sequence length="183" mass="21579">MFNFYGRSAKFRKDLALFWERLYRVSYAYCRDPQVAADLVQGTLEAALNNKHKISDYEYLEKWLFRVLVNRWRDYCRTRKYHEDIGGLHLVQHETPESHSELEETVEQVLTAMGRLKEEHREVLSLIAIEGFSYSQVASILDLPMGTVMSRLCRSRQYLREYLASPDQLQNRRGAKAKVRGIK</sequence>
<dbReference type="NCBIfam" id="TIGR02937">
    <property type="entry name" value="sigma70-ECF"/>
    <property type="match status" value="1"/>
</dbReference>
<dbReference type="InterPro" id="IPR013325">
    <property type="entry name" value="RNA_pol_sigma_r2"/>
</dbReference>
<organism evidence="8">
    <name type="scientific">hydrothermal vent metagenome</name>
    <dbReference type="NCBI Taxonomy" id="652676"/>
    <lineage>
        <taxon>unclassified sequences</taxon>
        <taxon>metagenomes</taxon>
        <taxon>ecological metagenomes</taxon>
    </lineage>
</organism>